<dbReference type="GO" id="GO:0003700">
    <property type="term" value="F:DNA-binding transcription factor activity"/>
    <property type="evidence" value="ECO:0007669"/>
    <property type="project" value="InterPro"/>
</dbReference>
<gene>
    <name evidence="5" type="ORF">JFN94_26045</name>
</gene>
<dbReference type="InterPro" id="IPR036955">
    <property type="entry name" value="AP2/ERF_dom_sf"/>
</dbReference>
<dbReference type="Gene3D" id="3.30.730.10">
    <property type="entry name" value="AP2/ERF domain"/>
    <property type="match status" value="1"/>
</dbReference>
<dbReference type="KEGG" id="bann:JFN94_26045"/>
<reference evidence="5 6" key="1">
    <citation type="submission" date="2020-12" db="EMBL/GenBank/DDBJ databases">
        <title>Complete genome sequence of Burkholderia anthina BJQ0011.</title>
        <authorList>
            <person name="Xu Y."/>
        </authorList>
    </citation>
    <scope>NUCLEOTIDE SEQUENCE [LARGE SCALE GENOMIC DNA]</scope>
    <source>
        <strain evidence="5 6">BJQ0011</strain>
    </source>
</reference>
<protein>
    <submittedName>
        <fullName evidence="5">HNH endonuclease</fullName>
    </submittedName>
</protein>
<organism evidence="5 6">
    <name type="scientific">Burkholderia anthina</name>
    <dbReference type="NCBI Taxonomy" id="179879"/>
    <lineage>
        <taxon>Bacteria</taxon>
        <taxon>Pseudomonadati</taxon>
        <taxon>Pseudomonadota</taxon>
        <taxon>Betaproteobacteria</taxon>
        <taxon>Burkholderiales</taxon>
        <taxon>Burkholderiaceae</taxon>
        <taxon>Burkholderia</taxon>
        <taxon>Burkholderia cepacia complex</taxon>
    </lineage>
</organism>
<dbReference type="GO" id="GO:0004519">
    <property type="term" value="F:endonuclease activity"/>
    <property type="evidence" value="ECO:0007669"/>
    <property type="project" value="UniProtKB-KW"/>
</dbReference>
<keyword evidence="1" id="KW-0805">Transcription regulation</keyword>
<keyword evidence="5" id="KW-0378">Hydrolase</keyword>
<keyword evidence="5" id="KW-0540">Nuclease</keyword>
<accession>A0A7T6VIX7</accession>
<dbReference type="Gene3D" id="3.90.75.20">
    <property type="match status" value="1"/>
</dbReference>
<proteinExistence type="predicted"/>
<dbReference type="InterPro" id="IPR001471">
    <property type="entry name" value="AP2/ERF_dom"/>
</dbReference>
<dbReference type="SUPFAM" id="SSF54060">
    <property type="entry name" value="His-Me finger endonucleases"/>
    <property type="match status" value="1"/>
</dbReference>
<dbReference type="AlphaFoldDB" id="A0A7T6VIX7"/>
<evidence type="ECO:0000313" key="6">
    <source>
        <dbReference type="Proteomes" id="UP000596205"/>
    </source>
</evidence>
<sequence length="172" mass="19533">MNARRRYTADALRELFTYEPDTGILRWKVDRPRGVKAGDEAGCAFIASCGKKYRRISIRGKYHGAHLVIWCLQTGVWPDHEIDHRDNDGLNNRWANLRAATRKQNSKNRTMPSNNTSGYKGVNFDKKARKWVAQIGSDGKKIYLGRFEDPKEAHAAYCAAADKLHGEFANHG</sequence>
<keyword evidence="2" id="KW-0238">DNA-binding</keyword>
<keyword evidence="5" id="KW-0255">Endonuclease</keyword>
<name>A0A7T6VIX7_9BURK</name>
<feature type="domain" description="AP2/ERF" evidence="4">
    <location>
        <begin position="118"/>
        <end position="172"/>
    </location>
</feature>
<keyword evidence="3" id="KW-0804">Transcription</keyword>
<dbReference type="Pfam" id="PF00847">
    <property type="entry name" value="AP2"/>
    <property type="match status" value="1"/>
</dbReference>
<evidence type="ECO:0000256" key="3">
    <source>
        <dbReference type="ARBA" id="ARBA00023163"/>
    </source>
</evidence>
<dbReference type="SUPFAM" id="SSF54171">
    <property type="entry name" value="DNA-binding domain"/>
    <property type="match status" value="1"/>
</dbReference>
<evidence type="ECO:0000313" key="5">
    <source>
        <dbReference type="EMBL" id="QQK04793.1"/>
    </source>
</evidence>
<dbReference type="EMBL" id="CP066770">
    <property type="protein sequence ID" value="QQK04793.1"/>
    <property type="molecule type" value="Genomic_DNA"/>
</dbReference>
<dbReference type="PROSITE" id="PS51032">
    <property type="entry name" value="AP2_ERF"/>
    <property type="match status" value="1"/>
</dbReference>
<dbReference type="GO" id="GO:0003677">
    <property type="term" value="F:DNA binding"/>
    <property type="evidence" value="ECO:0007669"/>
    <property type="project" value="UniProtKB-KW"/>
</dbReference>
<dbReference type="Proteomes" id="UP000596205">
    <property type="component" value="Chromosome 2"/>
</dbReference>
<dbReference type="Pfam" id="PF13392">
    <property type="entry name" value="HNH_3"/>
    <property type="match status" value="1"/>
</dbReference>
<evidence type="ECO:0000259" key="4">
    <source>
        <dbReference type="PROSITE" id="PS51032"/>
    </source>
</evidence>
<dbReference type="InterPro" id="IPR044925">
    <property type="entry name" value="His-Me_finger_sf"/>
</dbReference>
<dbReference type="InterPro" id="IPR003615">
    <property type="entry name" value="HNH_nuc"/>
</dbReference>
<evidence type="ECO:0000256" key="2">
    <source>
        <dbReference type="ARBA" id="ARBA00023125"/>
    </source>
</evidence>
<evidence type="ECO:0000256" key="1">
    <source>
        <dbReference type="ARBA" id="ARBA00023015"/>
    </source>
</evidence>
<dbReference type="InterPro" id="IPR016177">
    <property type="entry name" value="DNA-bd_dom_sf"/>
</dbReference>
<dbReference type="RefSeq" id="WP_199568834.1">
    <property type="nucleotide sequence ID" value="NZ_CP066770.1"/>
</dbReference>